<dbReference type="KEGG" id="slx:SLAV_36930"/>
<protein>
    <submittedName>
        <fullName evidence="1">Uncharacterized protein</fullName>
    </submittedName>
</protein>
<dbReference type="RefSeq" id="WP_158740583.1">
    <property type="nucleotide sequence ID" value="NZ_CP024985.1"/>
</dbReference>
<organism evidence="1 2">
    <name type="scientific">Streptomyces lavendulae subsp. lavendulae</name>
    <dbReference type="NCBI Taxonomy" id="58340"/>
    <lineage>
        <taxon>Bacteria</taxon>
        <taxon>Bacillati</taxon>
        <taxon>Actinomycetota</taxon>
        <taxon>Actinomycetes</taxon>
        <taxon>Kitasatosporales</taxon>
        <taxon>Streptomycetaceae</taxon>
        <taxon>Streptomyces</taxon>
    </lineage>
</organism>
<reference evidence="1 2" key="1">
    <citation type="submission" date="2017-11" db="EMBL/GenBank/DDBJ databases">
        <title>Complete genome sequence of Streptomyces lavendulae subsp. lavendulae CCM 3239 (formerly 'Streptomyces aureofaciens CCM 3239'), the producer of the angucycline-type antibiotic auricin.</title>
        <authorList>
            <person name="Busche T."/>
            <person name="Novakova R."/>
            <person name="Al'Dilaimi A."/>
            <person name="Homerova D."/>
            <person name="Feckova L."/>
            <person name="Rezuchova B."/>
            <person name="Mingyar E."/>
            <person name="Csolleiova D."/>
            <person name="Bekeova C."/>
            <person name="Winkler A."/>
            <person name="Sevcikova B."/>
            <person name="Kalinowski J."/>
            <person name="Kormanec J."/>
            <person name="Ruckert C."/>
        </authorList>
    </citation>
    <scope>NUCLEOTIDE SEQUENCE [LARGE SCALE GENOMIC DNA]</scope>
    <source>
        <strain evidence="1 2">CCM 3239</strain>
    </source>
</reference>
<name>A0A2K8PQY5_STRLA</name>
<evidence type="ECO:0000313" key="1">
    <source>
        <dbReference type="EMBL" id="ATZ29151.1"/>
    </source>
</evidence>
<keyword evidence="2" id="KW-1185">Reference proteome</keyword>
<gene>
    <name evidence="1" type="ORF">SLAV_36930</name>
</gene>
<evidence type="ECO:0000313" key="2">
    <source>
        <dbReference type="Proteomes" id="UP000231791"/>
    </source>
</evidence>
<dbReference type="AlphaFoldDB" id="A0A2K8PQY5"/>
<dbReference type="EMBL" id="CP024985">
    <property type="protein sequence ID" value="ATZ29151.1"/>
    <property type="molecule type" value="Genomic_DNA"/>
</dbReference>
<dbReference type="Proteomes" id="UP000231791">
    <property type="component" value="Chromosome"/>
</dbReference>
<sequence length="51" mass="5139">MTLVLALLSERREDRSATGSGAAAVRLHARAGAGCGVRGAGKSEDTVRVTG</sequence>
<dbReference type="GeneID" id="49389156"/>
<proteinExistence type="predicted"/>
<accession>A0A2K8PQY5</accession>